<dbReference type="Proteomes" id="UP000662703">
    <property type="component" value="Unassembled WGS sequence"/>
</dbReference>
<comment type="caution">
    <text evidence="1">The sequence shown here is derived from an EMBL/GenBank/DDBJ whole genome shotgun (WGS) entry which is preliminary data.</text>
</comment>
<protein>
    <submittedName>
        <fullName evidence="1">Uncharacterized protein</fullName>
    </submittedName>
</protein>
<sequence>MIEQLEGCEPLSQVWFVHDYIQLQMQDRTVTVLNEPCLRLPSGKLLGRDDLGFCDNLVRQIGESIQDAMLEEGDHFALLFSSGAALIVPLTADAAKVPEALELPGAYVVFNQESR</sequence>
<dbReference type="EMBL" id="ARXX01000044">
    <property type="protein sequence ID" value="MBF5057378.1"/>
    <property type="molecule type" value="Genomic_DNA"/>
</dbReference>
<organism evidence="1 2">
    <name type="scientific">Alloalcanivorax profundimaris</name>
    <dbReference type="NCBI Taxonomy" id="2735259"/>
    <lineage>
        <taxon>Bacteria</taxon>
        <taxon>Pseudomonadati</taxon>
        <taxon>Pseudomonadota</taxon>
        <taxon>Gammaproteobacteria</taxon>
        <taxon>Oceanospirillales</taxon>
        <taxon>Alcanivoracaceae</taxon>
        <taxon>Alloalcanivorax</taxon>
    </lineage>
</organism>
<keyword evidence="2" id="KW-1185">Reference proteome</keyword>
<evidence type="ECO:0000313" key="2">
    <source>
        <dbReference type="Proteomes" id="UP000662703"/>
    </source>
</evidence>
<gene>
    <name evidence="1" type="ORF">Y5W_02672</name>
</gene>
<name>A0ABS0ATB6_9GAMM</name>
<reference evidence="1 2" key="1">
    <citation type="submission" date="2012-09" db="EMBL/GenBank/DDBJ databases">
        <title>Genome Sequence of alkane-degrading Bacterium Alcanivorax sp. 521-1.</title>
        <authorList>
            <person name="Lai Q."/>
            <person name="Shao Z."/>
        </authorList>
    </citation>
    <scope>NUCLEOTIDE SEQUENCE [LARGE SCALE GENOMIC DNA]</scope>
    <source>
        <strain evidence="1 2">521-1</strain>
    </source>
</reference>
<accession>A0ABS0ATB6</accession>
<proteinExistence type="predicted"/>
<evidence type="ECO:0000313" key="1">
    <source>
        <dbReference type="EMBL" id="MBF5057378.1"/>
    </source>
</evidence>
<dbReference type="RefSeq" id="WP_194865615.1">
    <property type="nucleotide sequence ID" value="NZ_ARXX01000044.1"/>
</dbReference>